<dbReference type="GO" id="GO:0006826">
    <property type="term" value="P:iron ion transport"/>
    <property type="evidence" value="ECO:0007669"/>
    <property type="project" value="InterPro"/>
</dbReference>
<dbReference type="InterPro" id="IPR010413">
    <property type="entry name" value="HutX-like"/>
</dbReference>
<proteinExistence type="predicted"/>
<dbReference type="KEGG" id="htr:EPV75_01250"/>
<gene>
    <name evidence="2" type="ORF">EPV75_01250</name>
</gene>
<name>A0A451G4J3_9GAMM</name>
<keyword evidence="3" id="KW-1185">Reference proteome</keyword>
<dbReference type="CDD" id="cd16831">
    <property type="entry name" value="HemS-like_C"/>
    <property type="match status" value="1"/>
</dbReference>
<dbReference type="Proteomes" id="UP000285478">
    <property type="component" value="Chromosome"/>
</dbReference>
<dbReference type="Pfam" id="PF05171">
    <property type="entry name" value="HemS"/>
    <property type="match status" value="1"/>
</dbReference>
<evidence type="ECO:0000313" key="3">
    <source>
        <dbReference type="Proteomes" id="UP000285478"/>
    </source>
</evidence>
<dbReference type="RefSeq" id="WP_128384205.1">
    <property type="nucleotide sequence ID" value="NZ_CP035033.1"/>
</dbReference>
<dbReference type="EMBL" id="CP035033">
    <property type="protein sequence ID" value="QAB14394.1"/>
    <property type="molecule type" value="Genomic_DNA"/>
</dbReference>
<protein>
    <submittedName>
        <fullName evidence="2">Hemin-degrading factor</fullName>
    </submittedName>
</protein>
<feature type="domain" description="Haemin-degrading HemS/ChuX" evidence="1">
    <location>
        <begin position="209"/>
        <end position="336"/>
    </location>
</feature>
<sequence length="345" mass="38927">MSDLAELQRKKSELLAGDKPPRAREAAKRLGVSEAEYVALSCGDTSVMLDRDAFVSILQALHRASEVMALTRNDAVVLEHHGVYRNPVIKHSHVIFTDPDMDLRLKVTAWKYGFAVYENGRRSFQFFDAYGQAAHKIYMTDASDQTVYDDLVAEYRTEDGFEQMTVRTKPSSEPSAMPKVETKAIQKDWQALENAHHVNALLKAYGLTRPQAYRHLGDSAMALQKDALKPLLEQAAEESWPLLMFVPNGSATQIHNGTVHKLMEMGPWFNVLDSKFNMHANLELVTEAWLVYKQTDAKPVASLELFDADDKAVMMVYLHPEARSAQMTGHWESFLKSLKLEEVAV</sequence>
<dbReference type="CDD" id="cd16830">
    <property type="entry name" value="HemS-like_N"/>
    <property type="match status" value="1"/>
</dbReference>
<dbReference type="AlphaFoldDB" id="A0A451G4J3"/>
<dbReference type="Pfam" id="PF06228">
    <property type="entry name" value="ChuX_HutX"/>
    <property type="match status" value="1"/>
</dbReference>
<dbReference type="InterPro" id="IPR053733">
    <property type="entry name" value="Heme_Transport_Util_sf"/>
</dbReference>
<dbReference type="SUPFAM" id="SSF144064">
    <property type="entry name" value="Heme iron utilization protein-like"/>
    <property type="match status" value="1"/>
</dbReference>
<organism evidence="2 3">
    <name type="scientific">Hydrogenovibrio thermophilus</name>
    <dbReference type="NCBI Taxonomy" id="265883"/>
    <lineage>
        <taxon>Bacteria</taxon>
        <taxon>Pseudomonadati</taxon>
        <taxon>Pseudomonadota</taxon>
        <taxon>Gammaproteobacteria</taxon>
        <taxon>Thiotrichales</taxon>
        <taxon>Piscirickettsiaceae</taxon>
        <taxon>Hydrogenovibrio</taxon>
    </lineage>
</organism>
<dbReference type="InterPro" id="IPR007845">
    <property type="entry name" value="HemS/ChuX_dom"/>
</dbReference>
<evidence type="ECO:0000313" key="2">
    <source>
        <dbReference type="EMBL" id="QAB14394.1"/>
    </source>
</evidence>
<dbReference type="Gene3D" id="3.40.1570.10">
    <property type="entry name" value="HemS/ChuS/ChuX like domains"/>
    <property type="match status" value="2"/>
</dbReference>
<accession>A0A451G4J3</accession>
<reference evidence="2 3" key="1">
    <citation type="journal article" date="2018" name="Environ. Microbiol.">
        <title>Genomes of ubiquitous marine and hypersaline Hydrogenovibrio, Thiomicrorhabdus and Thiomicrospira spp. encode a diversity of mechanisms to sustain chemolithoautotrophy in heterogeneous environments.</title>
        <authorList>
            <person name="Scott K.M."/>
            <person name="Williams J."/>
            <person name="Porter C.M.B."/>
            <person name="Russel S."/>
            <person name="Harmer T.L."/>
            <person name="Paul J.H."/>
            <person name="Antonen K.M."/>
            <person name="Bridges M.K."/>
            <person name="Camper G.J."/>
            <person name="Campla C.K."/>
            <person name="Casella L.G."/>
            <person name="Chase E."/>
            <person name="Conrad J.W."/>
            <person name="Cruz M.C."/>
            <person name="Dunlap D.S."/>
            <person name="Duran L."/>
            <person name="Fahsbender E.M."/>
            <person name="Goldsmith D.B."/>
            <person name="Keeley R.F."/>
            <person name="Kondoff M.R."/>
            <person name="Kussy B.I."/>
            <person name="Lane M.K."/>
            <person name="Lawler S."/>
            <person name="Leigh B.A."/>
            <person name="Lewis C."/>
            <person name="Lostal L.M."/>
            <person name="Marking D."/>
            <person name="Mancera P.A."/>
            <person name="McClenthan E.C."/>
            <person name="McIntyre E.A."/>
            <person name="Mine J.A."/>
            <person name="Modi S."/>
            <person name="Moore B.D."/>
            <person name="Morgan W.A."/>
            <person name="Nelson K.M."/>
            <person name="Nguyen K.N."/>
            <person name="Ogburn N."/>
            <person name="Parrino D.G."/>
            <person name="Pedapudi A.D."/>
            <person name="Pelham R.P."/>
            <person name="Preece A.M."/>
            <person name="Rampersad E.A."/>
            <person name="Richardson J.C."/>
            <person name="Rodgers C.M."/>
            <person name="Schaffer B.L."/>
            <person name="Sheridan N.E."/>
            <person name="Solone M.R."/>
            <person name="Staley Z.R."/>
            <person name="Tabuchi M."/>
            <person name="Waide R.J."/>
            <person name="Wanjugi P.W."/>
            <person name="Young S."/>
            <person name="Clum A."/>
            <person name="Daum C."/>
            <person name="Huntemann M."/>
            <person name="Ivanova N."/>
            <person name="Kyrpides N."/>
            <person name="Mikhailova N."/>
            <person name="Palaniappan K."/>
            <person name="Pillay M."/>
            <person name="Reddy T.B.K."/>
            <person name="Shapiro N."/>
            <person name="Stamatis D."/>
            <person name="Varghese N."/>
            <person name="Woyke T."/>
            <person name="Boden R."/>
            <person name="Freyermuth S.K."/>
            <person name="Kerfeld C.A."/>
        </authorList>
    </citation>
    <scope>NUCLEOTIDE SEQUENCE [LARGE SCALE GENOMIC DNA]</scope>
    <source>
        <strain evidence="2 3">JR-2</strain>
    </source>
</reference>
<evidence type="ECO:0000259" key="1">
    <source>
        <dbReference type="Pfam" id="PF05171"/>
    </source>
</evidence>